<reference evidence="4" key="1">
    <citation type="submission" date="2016-06" db="EMBL/GenBank/DDBJ databases">
        <authorList>
            <person name="Sutton G."/>
            <person name="Brinkac L."/>
            <person name="Sanka R."/>
            <person name="Adams M."/>
            <person name="Lau E."/>
            <person name="Garcia-Basteiro A."/>
            <person name="Lopez-Varela E."/>
            <person name="Palencia S."/>
        </authorList>
    </citation>
    <scope>NUCLEOTIDE SEQUENCE [LARGE SCALE GENOMIC DNA]</scope>
    <source>
        <strain evidence="4">1274684.2</strain>
    </source>
</reference>
<dbReference type="InterPro" id="IPR037069">
    <property type="entry name" value="AcylCoA_DH/ox_N_sf"/>
</dbReference>
<comment type="caution">
    <text evidence="3">The sequence shown here is derived from an EMBL/GenBank/DDBJ whole genome shotgun (WGS) entry which is preliminary data.</text>
</comment>
<evidence type="ECO:0000256" key="1">
    <source>
        <dbReference type="ARBA" id="ARBA00023002"/>
    </source>
</evidence>
<evidence type="ECO:0000259" key="2">
    <source>
        <dbReference type="Pfam" id="PF08028"/>
    </source>
</evidence>
<dbReference type="Gene3D" id="2.40.110.10">
    <property type="entry name" value="Butyryl-CoA Dehydrogenase, subunit A, domain 2"/>
    <property type="match status" value="1"/>
</dbReference>
<evidence type="ECO:0000313" key="4">
    <source>
        <dbReference type="Proteomes" id="UP000093759"/>
    </source>
</evidence>
<dbReference type="Gene3D" id="1.10.540.10">
    <property type="entry name" value="Acyl-CoA dehydrogenase/oxidase, N-terminal domain"/>
    <property type="match status" value="1"/>
</dbReference>
<name>A0A1A3TL23_MYCSD</name>
<feature type="domain" description="Acyl-CoA dehydrogenase C-terminal" evidence="2">
    <location>
        <begin position="209"/>
        <end position="321"/>
    </location>
</feature>
<dbReference type="EMBL" id="LZMF01000142">
    <property type="protein sequence ID" value="OBK83381.1"/>
    <property type="molecule type" value="Genomic_DNA"/>
</dbReference>
<gene>
    <name evidence="3" type="ORF">A5648_00395</name>
</gene>
<dbReference type="RefSeq" id="WP_065026418.1">
    <property type="nucleotide sequence ID" value="NZ_LZMF01000142.1"/>
</dbReference>
<dbReference type="Pfam" id="PF08028">
    <property type="entry name" value="Acyl-CoA_dh_2"/>
    <property type="match status" value="1"/>
</dbReference>
<organism evidence="3 4">
    <name type="scientific">Mycolicibacter sinensis (strain JDM601)</name>
    <name type="common">Mycobacterium sinense</name>
    <dbReference type="NCBI Taxonomy" id="875328"/>
    <lineage>
        <taxon>Bacteria</taxon>
        <taxon>Bacillati</taxon>
        <taxon>Actinomycetota</taxon>
        <taxon>Actinomycetes</taxon>
        <taxon>Mycobacteriales</taxon>
        <taxon>Mycobacteriaceae</taxon>
        <taxon>Mycolicibacter</taxon>
    </lineage>
</organism>
<keyword evidence="1" id="KW-0560">Oxidoreductase</keyword>
<dbReference type="InterPro" id="IPR046373">
    <property type="entry name" value="Acyl-CoA_Oxase/DH_mid-dom_sf"/>
</dbReference>
<dbReference type="Gene3D" id="1.20.140.10">
    <property type="entry name" value="Butyryl-CoA Dehydrogenase, subunit A, domain 3"/>
    <property type="match status" value="1"/>
</dbReference>
<accession>A0A1A3TL23</accession>
<dbReference type="InterPro" id="IPR009100">
    <property type="entry name" value="AcylCoA_DH/oxidase_NM_dom_sf"/>
</dbReference>
<evidence type="ECO:0000313" key="3">
    <source>
        <dbReference type="EMBL" id="OBK83381.1"/>
    </source>
</evidence>
<dbReference type="Proteomes" id="UP000093759">
    <property type="component" value="Unassembled WGS sequence"/>
</dbReference>
<dbReference type="SUPFAM" id="SSF56645">
    <property type="entry name" value="Acyl-CoA dehydrogenase NM domain-like"/>
    <property type="match status" value="1"/>
</dbReference>
<dbReference type="InterPro" id="IPR013107">
    <property type="entry name" value="Acyl-CoA_DH_C"/>
</dbReference>
<protein>
    <recommendedName>
        <fullName evidence="2">Acyl-CoA dehydrogenase C-terminal domain-containing protein</fullName>
    </recommendedName>
</protein>
<dbReference type="GO" id="GO:0050660">
    <property type="term" value="F:flavin adenine dinucleotide binding"/>
    <property type="evidence" value="ECO:0007669"/>
    <property type="project" value="InterPro"/>
</dbReference>
<proteinExistence type="predicted"/>
<sequence length="338" mass="35393">MTGPSAQHSVVREIVDAVAPILAVGDEKQPSTPQLIAALQQRGGWQMLQPARYGGLAVAADEFISAVWELAALDASLGWLTAMFNAAADEVGGLPGAVADEVWGANTQALIAPGYRPEGRLAVGGDDLRLTGCWHSVGGADLADWLLLTADDDAGGRYRVLLPREQVSTTPTRNPSGLFGTDICDVTAADVAVPARRIFESGSPMAGAGAAATVVGAADGMWHRHVREIRQRLSASYGGEDVMDRPSSTIQVARAACDIDAAKLQLTETLAGTAEGAAAWQQLQAAARAREAADELLAASRRHALAASDPITRLWQGTHACFQLTTQLLHGLSDGLFD</sequence>
<dbReference type="GO" id="GO:0016627">
    <property type="term" value="F:oxidoreductase activity, acting on the CH-CH group of donors"/>
    <property type="evidence" value="ECO:0007669"/>
    <property type="project" value="InterPro"/>
</dbReference>
<dbReference type="AlphaFoldDB" id="A0A1A3TL23"/>